<evidence type="ECO:0000313" key="7">
    <source>
        <dbReference type="Proteomes" id="UP000215441"/>
    </source>
</evidence>
<feature type="transmembrane region" description="Helical" evidence="5">
    <location>
        <begin position="106"/>
        <end position="126"/>
    </location>
</feature>
<evidence type="ECO:0000256" key="3">
    <source>
        <dbReference type="ARBA" id="ARBA00022989"/>
    </source>
</evidence>
<dbReference type="PANTHER" id="PTHR36926:SF1">
    <property type="entry name" value="COLICIN V PRODUCTION PROTEIN"/>
    <property type="match status" value="1"/>
</dbReference>
<dbReference type="Proteomes" id="UP000215441">
    <property type="component" value="Unassembled WGS sequence"/>
</dbReference>
<dbReference type="OrthoDB" id="9810601at2"/>
<sequence>MAALDWIFVAVLLASMLVGAWRGLVFEVLSLLGWVVSFFVAQWFAADMAALLPLGESAGSLRYAAGFVVVFVASVFACGFVSWLAKKLIEAIGLRPADRTLGAVFGVLRGMVLLLAVAVVVGLTSLHEAPWWQESQAAPVLAEVLRGLKPALPEEFGRHLPS</sequence>
<keyword evidence="3 5" id="KW-1133">Transmembrane helix</keyword>
<dbReference type="Pfam" id="PF02674">
    <property type="entry name" value="Colicin_V"/>
    <property type="match status" value="1"/>
</dbReference>
<gene>
    <name evidence="6" type="ORF">CBY09_17745</name>
</gene>
<dbReference type="EMBL" id="NOIG01000011">
    <property type="protein sequence ID" value="OYD48670.1"/>
    <property type="molecule type" value="Genomic_DNA"/>
</dbReference>
<evidence type="ECO:0000256" key="4">
    <source>
        <dbReference type="ARBA" id="ARBA00023136"/>
    </source>
</evidence>
<accession>A0A235EI54</accession>
<evidence type="ECO:0000256" key="2">
    <source>
        <dbReference type="ARBA" id="ARBA00022692"/>
    </source>
</evidence>
<protein>
    <submittedName>
        <fullName evidence="6">Colicin V synthesis protein</fullName>
    </submittedName>
</protein>
<dbReference type="InterPro" id="IPR003825">
    <property type="entry name" value="Colicin-V_CvpA"/>
</dbReference>
<proteinExistence type="predicted"/>
<comment type="caution">
    <text evidence="6">The sequence shown here is derived from an EMBL/GenBank/DDBJ whole genome shotgun (WGS) entry which is preliminary data.</text>
</comment>
<dbReference type="RefSeq" id="WP_094290903.1">
    <property type="nucleotide sequence ID" value="NZ_NOIG01000011.1"/>
</dbReference>
<evidence type="ECO:0000256" key="5">
    <source>
        <dbReference type="SAM" id="Phobius"/>
    </source>
</evidence>
<feature type="transmembrane region" description="Helical" evidence="5">
    <location>
        <begin position="31"/>
        <end position="52"/>
    </location>
</feature>
<reference evidence="6 7" key="1">
    <citation type="submission" date="2017-07" db="EMBL/GenBank/DDBJ databases">
        <title>Acidovorax KNDSW TSA 6 genome sequence and assembly.</title>
        <authorList>
            <person name="Mayilraj S."/>
        </authorList>
    </citation>
    <scope>NUCLEOTIDE SEQUENCE [LARGE SCALE GENOMIC DNA]</scope>
    <source>
        <strain evidence="6 7">KNDSW-TSA6</strain>
    </source>
</reference>
<comment type="subcellular location">
    <subcellularLocation>
        <location evidence="1">Membrane</location>
        <topology evidence="1">Multi-pass membrane protein</topology>
    </subcellularLocation>
</comment>
<keyword evidence="7" id="KW-1185">Reference proteome</keyword>
<dbReference type="GO" id="GO:0016020">
    <property type="term" value="C:membrane"/>
    <property type="evidence" value="ECO:0007669"/>
    <property type="project" value="UniProtKB-SubCell"/>
</dbReference>
<feature type="transmembrane region" description="Helical" evidence="5">
    <location>
        <begin position="64"/>
        <end position="85"/>
    </location>
</feature>
<evidence type="ECO:0000313" key="6">
    <source>
        <dbReference type="EMBL" id="OYD48670.1"/>
    </source>
</evidence>
<dbReference type="AlphaFoldDB" id="A0A235EI54"/>
<organism evidence="6 7">
    <name type="scientific">Acidovorax kalamii</name>
    <dbReference type="NCBI Taxonomy" id="2004485"/>
    <lineage>
        <taxon>Bacteria</taxon>
        <taxon>Pseudomonadati</taxon>
        <taxon>Pseudomonadota</taxon>
        <taxon>Betaproteobacteria</taxon>
        <taxon>Burkholderiales</taxon>
        <taxon>Comamonadaceae</taxon>
        <taxon>Acidovorax</taxon>
    </lineage>
</organism>
<dbReference type="PANTHER" id="PTHR36926">
    <property type="entry name" value="COLICIN V PRODUCTION PROTEIN"/>
    <property type="match status" value="1"/>
</dbReference>
<evidence type="ECO:0000256" key="1">
    <source>
        <dbReference type="ARBA" id="ARBA00004141"/>
    </source>
</evidence>
<feature type="transmembrane region" description="Helical" evidence="5">
    <location>
        <begin position="6"/>
        <end position="24"/>
    </location>
</feature>
<keyword evidence="4 5" id="KW-0472">Membrane</keyword>
<name>A0A235EI54_9BURK</name>
<keyword evidence="2 5" id="KW-0812">Transmembrane</keyword>
<dbReference type="GO" id="GO:0009403">
    <property type="term" value="P:toxin biosynthetic process"/>
    <property type="evidence" value="ECO:0007669"/>
    <property type="project" value="InterPro"/>
</dbReference>
<dbReference type="InterPro" id="IPR052719">
    <property type="entry name" value="CvpA-like"/>
</dbReference>